<accession>A0A090AE07</accession>
<dbReference type="Pfam" id="PF13801">
    <property type="entry name" value="Metal_resist"/>
    <property type="match status" value="1"/>
</dbReference>
<evidence type="ECO:0000313" key="4">
    <source>
        <dbReference type="EMBL" id="BAP56188.1"/>
    </source>
</evidence>
<keyword evidence="5" id="KW-1185">Reference proteome</keyword>
<evidence type="ECO:0000256" key="2">
    <source>
        <dbReference type="ARBA" id="ARBA00044983"/>
    </source>
</evidence>
<evidence type="ECO:0000313" key="5">
    <source>
        <dbReference type="Proteomes" id="UP000031623"/>
    </source>
</evidence>
<comment type="similarity">
    <text evidence="1">Belongs to the ZraP family.</text>
</comment>
<protein>
    <recommendedName>
        <fullName evidence="2">Signaling pathway modulator ZraP</fullName>
    </recommendedName>
    <alternativeName>
        <fullName evidence="3">Zinc resistance-associated protein</fullName>
    </alternativeName>
</protein>
<dbReference type="Proteomes" id="UP000031623">
    <property type="component" value="Chromosome"/>
</dbReference>
<dbReference type="KEGG" id="tig:THII_1891"/>
<reference evidence="4 5" key="1">
    <citation type="journal article" date="2014" name="ISME J.">
        <title>Ecophysiology of Thioploca ingrica as revealed by the complete genome sequence supplemented with proteomic evidence.</title>
        <authorList>
            <person name="Kojima H."/>
            <person name="Ogura Y."/>
            <person name="Yamamoto N."/>
            <person name="Togashi T."/>
            <person name="Mori H."/>
            <person name="Watanabe T."/>
            <person name="Nemoto F."/>
            <person name="Kurokawa K."/>
            <person name="Hayashi T."/>
            <person name="Fukui M."/>
        </authorList>
    </citation>
    <scope>NUCLEOTIDE SEQUENCE [LARGE SCALE GENOMIC DNA]</scope>
</reference>
<name>A0A090AE07_9GAMM</name>
<evidence type="ECO:0000256" key="3">
    <source>
        <dbReference type="ARBA" id="ARBA00045001"/>
    </source>
</evidence>
<proteinExistence type="inferred from homology"/>
<dbReference type="InterPro" id="IPR025961">
    <property type="entry name" value="Metal_resist"/>
</dbReference>
<dbReference type="STRING" id="40754.THII_1891"/>
<dbReference type="AlphaFoldDB" id="A0A090AE07"/>
<sequence>MNQSQLRLIGILLLSSLALNLFFGGWLVGHFLNPLVQQGGAHQGPMMMKFHWLIQSLPAASQKKVLPLLQEHQQRIQPQFQKVQQARQVVYQQLIAPDFNAAALSSALANLHQQMSQMQQMMQADLVKIASQLSAEERRQLVTVAQSPRPHHRVFSNVESK</sequence>
<organism evidence="4 5">
    <name type="scientific">Thioploca ingrica</name>
    <dbReference type="NCBI Taxonomy" id="40754"/>
    <lineage>
        <taxon>Bacteria</taxon>
        <taxon>Pseudomonadati</taxon>
        <taxon>Pseudomonadota</taxon>
        <taxon>Gammaproteobacteria</taxon>
        <taxon>Thiotrichales</taxon>
        <taxon>Thiotrichaceae</taxon>
        <taxon>Thioploca</taxon>
    </lineage>
</organism>
<dbReference type="EMBL" id="AP014633">
    <property type="protein sequence ID" value="BAP56188.1"/>
    <property type="molecule type" value="Genomic_DNA"/>
</dbReference>
<dbReference type="HOGENOM" id="CLU_1642941_0_0_6"/>
<evidence type="ECO:0000256" key="1">
    <source>
        <dbReference type="ARBA" id="ARBA00044945"/>
    </source>
</evidence>
<gene>
    <name evidence="4" type="ORF">THII_1891</name>
</gene>